<feature type="transmembrane region" description="Helical" evidence="1">
    <location>
        <begin position="74"/>
        <end position="95"/>
    </location>
</feature>
<dbReference type="GO" id="GO:0006811">
    <property type="term" value="P:monoatomic ion transport"/>
    <property type="evidence" value="ECO:0007669"/>
    <property type="project" value="InterPro"/>
</dbReference>
<keyword evidence="1" id="KW-0472">Membrane</keyword>
<evidence type="ECO:0000256" key="1">
    <source>
        <dbReference type="SAM" id="Phobius"/>
    </source>
</evidence>
<gene>
    <name evidence="2" type="ORF">AK812_SmicGene9637</name>
</gene>
<dbReference type="InterPro" id="IPR044849">
    <property type="entry name" value="CASTOR/POLLUX/SYM8-like"/>
</dbReference>
<keyword evidence="3" id="KW-1185">Reference proteome</keyword>
<name>A0A1Q9EHR8_SYMMI</name>
<comment type="caution">
    <text evidence="2">The sequence shown here is derived from an EMBL/GenBank/DDBJ whole genome shotgun (WGS) entry which is preliminary data.</text>
</comment>
<dbReference type="AlphaFoldDB" id="A0A1Q9EHR8"/>
<sequence length="792" mass="87552">MPAAGLRYASMAQQAWGTQSLSQSLGDERLRGGRSRTFWRRRRTCCSCCREALETWLGFRRWQDWLQGEPHGQLVSLVVGAVVLILSGTAVWSSVGGDPNAGPSWEESMWMSWGLFFDPGTQTGVAANAPIKVKLAALVFSVLGFLYNLTFLGIIVEWIRSSMDTWTRTQSRVWFGQHVLVLGWSEKTLYLIHELFEACYASGQHRRVVVLADRDPAEMHREIQQYFLQLWEHMSFFDRRWRMLSSLKIRQGIAHDTDALDRAGAVRAEEIIILSRDGDPQAADLETTRIMVALSSMRQRVNCRIFTEAQVQEVGKVLRRLHGKIEVIHARAASNHVLSLLATNHLIGACFADLCSFTAGDELYVVDRQTGWDTFQEACSAFDKAVCIGVQAAKQVHGAFGTRIELAPPGDRLLVEGERLLVMASDWQDVQLHVGSLWHWRGGSHGPSMTTRLMAGNTAVFMKEPKEKVTDDTEKEIRAQAVNPIIVVGWPADLADILVLLDTQVPKGTKVFVLSERSEAKRAAAITGGHRKIANLDIEHRYGPRTSGKCLRDLPLKEASAILILAEMQGFTSDDPEEVPVDDDVGDDTLTSDSVCLASLLVIADILEDGDAKLVRTTSEACELCRGVTAKTEVLSSTGKKTKIICEVVDPRTEQVVARNASLQDTAFFFRSKALETGIFTMAMSEPAVFNTLMVLMSPSCPSLQAVPVEPVLQKGGLAEGALSRSYGALARASWRELNETVKLSGGLLVGWHQRSQGLRFLLTPSCGKDEPVAWHAGDLLLVILQPDSVFR</sequence>
<accession>A0A1Q9EHR8</accession>
<feature type="transmembrane region" description="Helical" evidence="1">
    <location>
        <begin position="135"/>
        <end position="159"/>
    </location>
</feature>
<reference evidence="2 3" key="1">
    <citation type="submission" date="2016-02" db="EMBL/GenBank/DDBJ databases">
        <title>Genome analysis of coral dinoflagellate symbionts highlights evolutionary adaptations to a symbiotic lifestyle.</title>
        <authorList>
            <person name="Aranda M."/>
            <person name="Li Y."/>
            <person name="Liew Y.J."/>
            <person name="Baumgarten S."/>
            <person name="Simakov O."/>
            <person name="Wilson M."/>
            <person name="Piel J."/>
            <person name="Ashoor H."/>
            <person name="Bougouffa S."/>
            <person name="Bajic V.B."/>
            <person name="Ryu T."/>
            <person name="Ravasi T."/>
            <person name="Bayer T."/>
            <person name="Micklem G."/>
            <person name="Kim H."/>
            <person name="Bhak J."/>
            <person name="Lajeunesse T.C."/>
            <person name="Voolstra C.R."/>
        </authorList>
    </citation>
    <scope>NUCLEOTIDE SEQUENCE [LARGE SCALE GENOMIC DNA]</scope>
    <source>
        <strain evidence="2 3">CCMP2467</strain>
    </source>
</reference>
<keyword evidence="1" id="KW-1133">Transmembrane helix</keyword>
<dbReference type="OrthoDB" id="414047at2759"/>
<organism evidence="2 3">
    <name type="scientific">Symbiodinium microadriaticum</name>
    <name type="common">Dinoflagellate</name>
    <name type="synonym">Zooxanthella microadriatica</name>
    <dbReference type="NCBI Taxonomy" id="2951"/>
    <lineage>
        <taxon>Eukaryota</taxon>
        <taxon>Sar</taxon>
        <taxon>Alveolata</taxon>
        <taxon>Dinophyceae</taxon>
        <taxon>Suessiales</taxon>
        <taxon>Symbiodiniaceae</taxon>
        <taxon>Symbiodinium</taxon>
    </lineage>
</organism>
<dbReference type="Gene3D" id="3.40.50.720">
    <property type="entry name" value="NAD(P)-binding Rossmann-like Domain"/>
    <property type="match status" value="1"/>
</dbReference>
<dbReference type="Proteomes" id="UP000186817">
    <property type="component" value="Unassembled WGS sequence"/>
</dbReference>
<proteinExistence type="predicted"/>
<keyword evidence="1" id="KW-0812">Transmembrane</keyword>
<dbReference type="OMA" id="WRELNET"/>
<protein>
    <submittedName>
        <fullName evidence="2">Putative ion channel POLLUX</fullName>
    </submittedName>
</protein>
<evidence type="ECO:0000313" key="3">
    <source>
        <dbReference type="Proteomes" id="UP000186817"/>
    </source>
</evidence>
<dbReference type="PANTHER" id="PTHR31563:SF10">
    <property type="entry name" value="ION CHANNEL POLLUX-RELATED"/>
    <property type="match status" value="1"/>
</dbReference>
<dbReference type="EMBL" id="LSRX01000148">
    <property type="protein sequence ID" value="OLQ06972.1"/>
    <property type="molecule type" value="Genomic_DNA"/>
</dbReference>
<evidence type="ECO:0000313" key="2">
    <source>
        <dbReference type="EMBL" id="OLQ06972.1"/>
    </source>
</evidence>
<dbReference type="PANTHER" id="PTHR31563">
    <property type="entry name" value="ION CHANNEL POLLUX-RELATED"/>
    <property type="match status" value="1"/>
</dbReference>